<evidence type="ECO:0000256" key="2">
    <source>
        <dbReference type="ARBA" id="ARBA00023125"/>
    </source>
</evidence>
<dbReference type="Pfam" id="PF00440">
    <property type="entry name" value="TetR_N"/>
    <property type="match status" value="1"/>
</dbReference>
<organism evidence="6 7">
    <name type="scientific">Microlunatus parietis</name>
    <dbReference type="NCBI Taxonomy" id="682979"/>
    <lineage>
        <taxon>Bacteria</taxon>
        <taxon>Bacillati</taxon>
        <taxon>Actinomycetota</taxon>
        <taxon>Actinomycetes</taxon>
        <taxon>Propionibacteriales</taxon>
        <taxon>Propionibacteriaceae</taxon>
        <taxon>Microlunatus</taxon>
    </lineage>
</organism>
<keyword evidence="2 4" id="KW-0238">DNA-binding</keyword>
<dbReference type="PANTHER" id="PTHR30055">
    <property type="entry name" value="HTH-TYPE TRANSCRIPTIONAL REGULATOR RUTR"/>
    <property type="match status" value="1"/>
</dbReference>
<dbReference type="PANTHER" id="PTHR30055:SF220">
    <property type="entry name" value="TETR-FAMILY REGULATORY PROTEIN"/>
    <property type="match status" value="1"/>
</dbReference>
<dbReference type="Gene3D" id="1.10.357.10">
    <property type="entry name" value="Tetracycline Repressor, domain 2"/>
    <property type="match status" value="1"/>
</dbReference>
<evidence type="ECO:0000313" key="7">
    <source>
        <dbReference type="Proteomes" id="UP000569914"/>
    </source>
</evidence>
<dbReference type="PROSITE" id="PS50977">
    <property type="entry name" value="HTH_TETR_2"/>
    <property type="match status" value="1"/>
</dbReference>
<dbReference type="PRINTS" id="PR00455">
    <property type="entry name" value="HTHTETR"/>
</dbReference>
<dbReference type="RefSeq" id="WP_179747832.1">
    <property type="nucleotide sequence ID" value="NZ_JACCBU010000001.1"/>
</dbReference>
<dbReference type="SUPFAM" id="SSF48498">
    <property type="entry name" value="Tetracyclin repressor-like, C-terminal domain"/>
    <property type="match status" value="1"/>
</dbReference>
<evidence type="ECO:0000313" key="6">
    <source>
        <dbReference type="EMBL" id="NYE69049.1"/>
    </source>
</evidence>
<accession>A0A7Y9I340</accession>
<dbReference type="Proteomes" id="UP000569914">
    <property type="component" value="Unassembled WGS sequence"/>
</dbReference>
<proteinExistence type="predicted"/>
<dbReference type="InterPro" id="IPR009057">
    <property type="entry name" value="Homeodomain-like_sf"/>
</dbReference>
<dbReference type="EMBL" id="JACCBU010000001">
    <property type="protein sequence ID" value="NYE69049.1"/>
    <property type="molecule type" value="Genomic_DNA"/>
</dbReference>
<reference evidence="6 7" key="1">
    <citation type="submission" date="2020-07" db="EMBL/GenBank/DDBJ databases">
        <title>Sequencing the genomes of 1000 actinobacteria strains.</title>
        <authorList>
            <person name="Klenk H.-P."/>
        </authorList>
    </citation>
    <scope>NUCLEOTIDE SEQUENCE [LARGE SCALE GENOMIC DNA]</scope>
    <source>
        <strain evidence="6 7">DSM 22083</strain>
    </source>
</reference>
<sequence length="189" mass="19710">MTTTRDRLIDAAAGLLDEGGPAAVTLREVGRRAGVSHNAPYKHFQDKRDLLAALAAGELRVLAGRLADATAGETGAARIGASLRAYVGWAIAAPERFRLVFGAWTGPHAELESAAQEAVATITEAVASAQAEDDALPRDTERLVALLRSTAHGLVDLELSGHLRKRPGAPGPDDLIDELITLVRGGGPA</sequence>
<evidence type="ECO:0000256" key="1">
    <source>
        <dbReference type="ARBA" id="ARBA00023015"/>
    </source>
</evidence>
<dbReference type="InterPro" id="IPR001647">
    <property type="entry name" value="HTH_TetR"/>
</dbReference>
<keyword evidence="1" id="KW-0805">Transcription regulation</keyword>
<dbReference type="InterPro" id="IPR025996">
    <property type="entry name" value="MT1864/Rv1816-like_C"/>
</dbReference>
<dbReference type="GO" id="GO:0000976">
    <property type="term" value="F:transcription cis-regulatory region binding"/>
    <property type="evidence" value="ECO:0007669"/>
    <property type="project" value="TreeGrafter"/>
</dbReference>
<protein>
    <submittedName>
        <fullName evidence="6">AcrR family transcriptional regulator</fullName>
    </submittedName>
</protein>
<dbReference type="InterPro" id="IPR050109">
    <property type="entry name" value="HTH-type_TetR-like_transc_reg"/>
</dbReference>
<evidence type="ECO:0000256" key="3">
    <source>
        <dbReference type="ARBA" id="ARBA00023163"/>
    </source>
</evidence>
<keyword evidence="3" id="KW-0804">Transcription</keyword>
<evidence type="ECO:0000256" key="4">
    <source>
        <dbReference type="PROSITE-ProRule" id="PRU00335"/>
    </source>
</evidence>
<feature type="domain" description="HTH tetR-type" evidence="5">
    <location>
        <begin position="2"/>
        <end position="62"/>
    </location>
</feature>
<dbReference type="Pfam" id="PF13305">
    <property type="entry name" value="TetR_C_33"/>
    <property type="match status" value="1"/>
</dbReference>
<dbReference type="AlphaFoldDB" id="A0A7Y9I340"/>
<gene>
    <name evidence="6" type="ORF">BKA15_000378</name>
</gene>
<evidence type="ECO:0000259" key="5">
    <source>
        <dbReference type="PROSITE" id="PS50977"/>
    </source>
</evidence>
<feature type="DNA-binding region" description="H-T-H motif" evidence="4">
    <location>
        <begin position="25"/>
        <end position="44"/>
    </location>
</feature>
<name>A0A7Y9I340_9ACTN</name>
<comment type="caution">
    <text evidence="6">The sequence shown here is derived from an EMBL/GenBank/DDBJ whole genome shotgun (WGS) entry which is preliminary data.</text>
</comment>
<dbReference type="InterPro" id="IPR036271">
    <property type="entry name" value="Tet_transcr_reg_TetR-rel_C_sf"/>
</dbReference>
<dbReference type="SUPFAM" id="SSF46689">
    <property type="entry name" value="Homeodomain-like"/>
    <property type="match status" value="1"/>
</dbReference>
<dbReference type="GO" id="GO:0003700">
    <property type="term" value="F:DNA-binding transcription factor activity"/>
    <property type="evidence" value="ECO:0007669"/>
    <property type="project" value="TreeGrafter"/>
</dbReference>
<keyword evidence="7" id="KW-1185">Reference proteome</keyword>